<evidence type="ECO:0000313" key="2">
    <source>
        <dbReference type="Proteomes" id="UP000294947"/>
    </source>
</evidence>
<sequence>MMQQHDAVDPIAHDHRMVEQLCGDHDSLDRLCGGDERASALLDELRQKELLGYDRIRDRLQGRPAT</sequence>
<accession>A0A4V2YLZ7</accession>
<protein>
    <submittedName>
        <fullName evidence="1">Uncharacterized protein</fullName>
    </submittedName>
</protein>
<reference evidence="1 2" key="1">
    <citation type="submission" date="2019-03" db="EMBL/GenBank/DDBJ databases">
        <title>Draft genome sequences of novel Actinobacteria.</title>
        <authorList>
            <person name="Sahin N."/>
            <person name="Ay H."/>
            <person name="Saygin H."/>
        </authorList>
    </citation>
    <scope>NUCLEOTIDE SEQUENCE [LARGE SCALE GENOMIC DNA]</scope>
    <source>
        <strain evidence="1 2">7K502</strain>
    </source>
</reference>
<name>A0A4V2YLZ7_9PSEU</name>
<keyword evidence="2" id="KW-1185">Reference proteome</keyword>
<comment type="caution">
    <text evidence="1">The sequence shown here is derived from an EMBL/GenBank/DDBJ whole genome shotgun (WGS) entry which is preliminary data.</text>
</comment>
<gene>
    <name evidence="1" type="ORF">E1288_21660</name>
</gene>
<dbReference type="AlphaFoldDB" id="A0A4V2YLZ7"/>
<evidence type="ECO:0000313" key="1">
    <source>
        <dbReference type="EMBL" id="TDD48587.1"/>
    </source>
</evidence>
<dbReference type="Proteomes" id="UP000294947">
    <property type="component" value="Unassembled WGS sequence"/>
</dbReference>
<dbReference type="RefSeq" id="WP_132487854.1">
    <property type="nucleotide sequence ID" value="NZ_SMKW01000029.1"/>
</dbReference>
<dbReference type="EMBL" id="SMKW01000029">
    <property type="protein sequence ID" value="TDD48587.1"/>
    <property type="molecule type" value="Genomic_DNA"/>
</dbReference>
<organism evidence="1 2">
    <name type="scientific">Saccharopolyspora elongata</name>
    <dbReference type="NCBI Taxonomy" id="2530387"/>
    <lineage>
        <taxon>Bacteria</taxon>
        <taxon>Bacillati</taxon>
        <taxon>Actinomycetota</taxon>
        <taxon>Actinomycetes</taxon>
        <taxon>Pseudonocardiales</taxon>
        <taxon>Pseudonocardiaceae</taxon>
        <taxon>Saccharopolyspora</taxon>
    </lineage>
</organism>
<proteinExistence type="predicted"/>